<comment type="caution">
    <text evidence="2">The sequence shown here is derived from an EMBL/GenBank/DDBJ whole genome shotgun (WGS) entry which is preliminary data.</text>
</comment>
<dbReference type="EMBL" id="QRUP01000033">
    <property type="protein sequence ID" value="RGR67264.1"/>
    <property type="molecule type" value="Genomic_DNA"/>
</dbReference>
<dbReference type="Proteomes" id="UP000284178">
    <property type="component" value="Unassembled WGS sequence"/>
</dbReference>
<dbReference type="GeneID" id="83017107"/>
<gene>
    <name evidence="2" type="ORF">DWY25_17060</name>
</gene>
<evidence type="ECO:0000313" key="3">
    <source>
        <dbReference type="Proteomes" id="UP000284178"/>
    </source>
</evidence>
<accession>A0A412FGJ3</accession>
<dbReference type="InterPro" id="IPR014975">
    <property type="entry name" value="DUF1836"/>
</dbReference>
<reference evidence="2 3" key="1">
    <citation type="submission" date="2018-08" db="EMBL/GenBank/DDBJ databases">
        <title>A genome reference for cultivated species of the human gut microbiota.</title>
        <authorList>
            <person name="Zou Y."/>
            <person name="Xue W."/>
            <person name="Luo G."/>
        </authorList>
    </citation>
    <scope>NUCLEOTIDE SEQUENCE [LARGE SCALE GENOMIC DNA]</scope>
    <source>
        <strain evidence="2 3">AF24-29</strain>
    </source>
</reference>
<keyword evidence="1" id="KW-0175">Coiled coil</keyword>
<sequence length="193" mass="22268">MKQSEQEMKEWAQQLNAVHLPRWEELPDIDLYMDQVMTLMDRYLDLLLGRSHEKIITPAMVNNYVKLNLIPAPHKKQYNRVHLAYLVAITILKQVVTIKEVRVGILYQAHLSGTRNAYNLFCSQQEYELKKAAAEIDPQLALEAPPEQISFDNLALKMASGAFAQKIVAEKAVALQEQELKQMQEEHNRSLQK</sequence>
<keyword evidence="3" id="KW-1185">Reference proteome</keyword>
<evidence type="ECO:0000313" key="2">
    <source>
        <dbReference type="EMBL" id="RGR67264.1"/>
    </source>
</evidence>
<protein>
    <submittedName>
        <fullName evidence="2">DUF1836 domain-containing protein</fullName>
    </submittedName>
</protein>
<dbReference type="PANTHER" id="PTHR40056:SF1">
    <property type="entry name" value="DUF1836 DOMAIN-CONTAINING PROTEIN"/>
    <property type="match status" value="1"/>
</dbReference>
<dbReference type="AlphaFoldDB" id="A0A412FGJ3"/>
<feature type="coiled-coil region" evidence="1">
    <location>
        <begin position="166"/>
        <end position="193"/>
    </location>
</feature>
<organism evidence="2 3">
    <name type="scientific">Holdemania filiformis</name>
    <dbReference type="NCBI Taxonomy" id="61171"/>
    <lineage>
        <taxon>Bacteria</taxon>
        <taxon>Bacillati</taxon>
        <taxon>Bacillota</taxon>
        <taxon>Erysipelotrichia</taxon>
        <taxon>Erysipelotrichales</taxon>
        <taxon>Erysipelotrichaceae</taxon>
        <taxon>Holdemania</taxon>
    </lineage>
</organism>
<dbReference type="PANTHER" id="PTHR40056">
    <property type="entry name" value="HYPOTHETICAL CYTOSOLIC PROTEIN"/>
    <property type="match status" value="1"/>
</dbReference>
<evidence type="ECO:0000256" key="1">
    <source>
        <dbReference type="SAM" id="Coils"/>
    </source>
</evidence>
<dbReference type="RefSeq" id="WP_117896262.1">
    <property type="nucleotide sequence ID" value="NZ_CABJCV010000033.1"/>
</dbReference>
<proteinExistence type="predicted"/>
<name>A0A412FGJ3_9FIRM</name>
<dbReference type="Pfam" id="PF08876">
    <property type="entry name" value="DUF1836"/>
    <property type="match status" value="1"/>
</dbReference>